<keyword evidence="8" id="KW-1185">Reference proteome</keyword>
<dbReference type="GO" id="GO:0005886">
    <property type="term" value="C:plasma membrane"/>
    <property type="evidence" value="ECO:0007669"/>
    <property type="project" value="TreeGrafter"/>
</dbReference>
<evidence type="ECO:0000313" key="7">
    <source>
        <dbReference type="EMBL" id="KAK9290249.1"/>
    </source>
</evidence>
<dbReference type="AlphaFoldDB" id="A0AAP0S680"/>
<keyword evidence="6" id="KW-0186">Copper</keyword>
<dbReference type="EMBL" id="JBBPBK010000002">
    <property type="protein sequence ID" value="KAK9290249.1"/>
    <property type="molecule type" value="Genomic_DNA"/>
</dbReference>
<keyword evidence="6" id="KW-0813">Transport</keyword>
<accession>A0AAP0S680</accession>
<evidence type="ECO:0000256" key="2">
    <source>
        <dbReference type="ARBA" id="ARBA00022692"/>
    </source>
</evidence>
<protein>
    <recommendedName>
        <fullName evidence="6">Copper transport protein</fullName>
    </recommendedName>
</protein>
<proteinExistence type="inferred from homology"/>
<keyword evidence="3 6" id="KW-0187">Copper transport</keyword>
<comment type="subcellular location">
    <subcellularLocation>
        <location evidence="6">Membrane</location>
        <topology evidence="6">Multi-pass membrane protein</topology>
    </subcellularLocation>
</comment>
<evidence type="ECO:0000313" key="8">
    <source>
        <dbReference type="Proteomes" id="UP001415857"/>
    </source>
</evidence>
<feature type="transmembrane region" description="Helical" evidence="6">
    <location>
        <begin position="53"/>
        <end position="73"/>
    </location>
</feature>
<dbReference type="PANTHER" id="PTHR12483:SF24">
    <property type="entry name" value="COPPER TRANSPORTER 2-RELATED"/>
    <property type="match status" value="1"/>
</dbReference>
<keyword evidence="6" id="KW-0406">Ion transport</keyword>
<evidence type="ECO:0000256" key="6">
    <source>
        <dbReference type="RuleBase" id="RU367022"/>
    </source>
</evidence>
<organism evidence="7 8">
    <name type="scientific">Liquidambar formosana</name>
    <name type="common">Formosan gum</name>
    <dbReference type="NCBI Taxonomy" id="63359"/>
    <lineage>
        <taxon>Eukaryota</taxon>
        <taxon>Viridiplantae</taxon>
        <taxon>Streptophyta</taxon>
        <taxon>Embryophyta</taxon>
        <taxon>Tracheophyta</taxon>
        <taxon>Spermatophyta</taxon>
        <taxon>Magnoliopsida</taxon>
        <taxon>eudicotyledons</taxon>
        <taxon>Gunneridae</taxon>
        <taxon>Pentapetalae</taxon>
        <taxon>Saxifragales</taxon>
        <taxon>Altingiaceae</taxon>
        <taxon>Liquidambar</taxon>
    </lineage>
</organism>
<gene>
    <name evidence="7" type="ORF">L1049_008416</name>
</gene>
<keyword evidence="4 6" id="KW-1133">Transmembrane helix</keyword>
<sequence>MEDGMTSHHGMPSPAFNASGRMHTCRKMMMHMTFFWGKNTEVLFSGWPVTSSGMYALSLIFVFVLAIFVEYLSHSHLIKRNMSDVVTGLVQTCMHAVRVALAYMVMLAVMSFNGGVFLAAVAGHAVGFLFFGSWDSDDKSSDLPPMKC</sequence>
<reference evidence="7 8" key="1">
    <citation type="journal article" date="2024" name="Plant J.">
        <title>Genome sequences and population genomics reveal climatic adaptation and genomic divergence between two closely related sweetgum species.</title>
        <authorList>
            <person name="Xu W.Q."/>
            <person name="Ren C.Q."/>
            <person name="Zhang X.Y."/>
            <person name="Comes H.P."/>
            <person name="Liu X.H."/>
            <person name="Li Y.G."/>
            <person name="Kettle C.J."/>
            <person name="Jalonen R."/>
            <person name="Gaisberger H."/>
            <person name="Ma Y.Z."/>
            <person name="Qiu Y.X."/>
        </authorList>
    </citation>
    <scope>NUCLEOTIDE SEQUENCE [LARGE SCALE GENOMIC DNA]</scope>
    <source>
        <strain evidence="7">Hangzhou</strain>
    </source>
</reference>
<comment type="similarity">
    <text evidence="1 6">Belongs to the copper transporter (Ctr) (TC 1.A.56) family. SLC31A subfamily.</text>
</comment>
<evidence type="ECO:0000256" key="4">
    <source>
        <dbReference type="ARBA" id="ARBA00022989"/>
    </source>
</evidence>
<keyword evidence="2 6" id="KW-0812">Transmembrane</keyword>
<evidence type="ECO:0000256" key="1">
    <source>
        <dbReference type="ARBA" id="ARBA00006921"/>
    </source>
</evidence>
<comment type="caution">
    <text evidence="7">The sequence shown here is derived from an EMBL/GenBank/DDBJ whole genome shotgun (WGS) entry which is preliminary data.</text>
</comment>
<dbReference type="PANTHER" id="PTHR12483">
    <property type="entry name" value="SOLUTE CARRIER FAMILY 31 COPPER TRANSPORTERS"/>
    <property type="match status" value="1"/>
</dbReference>
<keyword evidence="5 6" id="KW-0472">Membrane</keyword>
<dbReference type="Proteomes" id="UP001415857">
    <property type="component" value="Unassembled WGS sequence"/>
</dbReference>
<name>A0AAP0S680_LIQFO</name>
<dbReference type="GO" id="GO:0005375">
    <property type="term" value="F:copper ion transmembrane transporter activity"/>
    <property type="evidence" value="ECO:0007669"/>
    <property type="project" value="UniProtKB-UniRule"/>
</dbReference>
<evidence type="ECO:0000256" key="3">
    <source>
        <dbReference type="ARBA" id="ARBA00022796"/>
    </source>
</evidence>
<evidence type="ECO:0000256" key="5">
    <source>
        <dbReference type="ARBA" id="ARBA00023136"/>
    </source>
</evidence>
<dbReference type="InterPro" id="IPR007274">
    <property type="entry name" value="Cop_transporter"/>
</dbReference>
<dbReference type="Pfam" id="PF04145">
    <property type="entry name" value="Ctr"/>
    <property type="match status" value="2"/>
</dbReference>